<evidence type="ECO:0000256" key="1">
    <source>
        <dbReference type="SAM" id="MobiDB-lite"/>
    </source>
</evidence>
<feature type="compositionally biased region" description="Basic and acidic residues" evidence="1">
    <location>
        <begin position="14"/>
        <end position="35"/>
    </location>
</feature>
<feature type="region of interest" description="Disordered" evidence="1">
    <location>
        <begin position="99"/>
        <end position="128"/>
    </location>
</feature>
<comment type="caution">
    <text evidence="2">The sequence shown here is derived from an EMBL/GenBank/DDBJ whole genome shotgun (WGS) entry which is preliminary data.</text>
</comment>
<feature type="non-terminal residue" evidence="2">
    <location>
        <position position="1"/>
    </location>
</feature>
<accession>K0QZT9</accession>
<keyword evidence="3" id="KW-1185">Reference proteome</keyword>
<proteinExistence type="predicted"/>
<name>K0QZT9_THAOC</name>
<dbReference type="AlphaFoldDB" id="K0QZT9"/>
<protein>
    <submittedName>
        <fullName evidence="2">Uncharacterized protein</fullName>
    </submittedName>
</protein>
<gene>
    <name evidence="2" type="ORF">THAOC_36669</name>
</gene>
<evidence type="ECO:0000313" key="3">
    <source>
        <dbReference type="Proteomes" id="UP000266841"/>
    </source>
</evidence>
<dbReference type="EMBL" id="AGNL01049252">
    <property type="protein sequence ID" value="EJK44765.1"/>
    <property type="molecule type" value="Genomic_DNA"/>
</dbReference>
<reference evidence="2 3" key="1">
    <citation type="journal article" date="2012" name="Genome Biol.">
        <title>Genome and low-iron response of an oceanic diatom adapted to chronic iron limitation.</title>
        <authorList>
            <person name="Lommer M."/>
            <person name="Specht M."/>
            <person name="Roy A.S."/>
            <person name="Kraemer L."/>
            <person name="Andreson R."/>
            <person name="Gutowska M.A."/>
            <person name="Wolf J."/>
            <person name="Bergner S.V."/>
            <person name="Schilhabel M.B."/>
            <person name="Klostermeier U.C."/>
            <person name="Beiko R.G."/>
            <person name="Rosenstiel P."/>
            <person name="Hippler M."/>
            <person name="Laroche J."/>
        </authorList>
    </citation>
    <scope>NUCLEOTIDE SEQUENCE [LARGE SCALE GENOMIC DNA]</scope>
    <source>
        <strain evidence="2 3">CCMP1005</strain>
    </source>
</reference>
<feature type="compositionally biased region" description="Basic and acidic residues" evidence="1">
    <location>
        <begin position="42"/>
        <end position="64"/>
    </location>
</feature>
<sequence>GHERGVVVGGGLDEEPRTQEGRRRREQRRLGRERLVVALPATREKEGSRQGHCRWREDGRREEADGGGAARLHTREGGGPRQARQAVLWLGRRRAVLEKGRRRESAAEAVALGGTDQRSSGGSGDSGD</sequence>
<organism evidence="2 3">
    <name type="scientific">Thalassiosira oceanica</name>
    <name type="common">Marine diatom</name>
    <dbReference type="NCBI Taxonomy" id="159749"/>
    <lineage>
        <taxon>Eukaryota</taxon>
        <taxon>Sar</taxon>
        <taxon>Stramenopiles</taxon>
        <taxon>Ochrophyta</taxon>
        <taxon>Bacillariophyta</taxon>
        <taxon>Coscinodiscophyceae</taxon>
        <taxon>Thalassiosirophycidae</taxon>
        <taxon>Thalassiosirales</taxon>
        <taxon>Thalassiosiraceae</taxon>
        <taxon>Thalassiosira</taxon>
    </lineage>
</organism>
<evidence type="ECO:0000313" key="2">
    <source>
        <dbReference type="EMBL" id="EJK44765.1"/>
    </source>
</evidence>
<feature type="region of interest" description="Disordered" evidence="1">
    <location>
        <begin position="1"/>
        <end position="83"/>
    </location>
</feature>
<dbReference type="Proteomes" id="UP000266841">
    <property type="component" value="Unassembled WGS sequence"/>
</dbReference>